<dbReference type="InterPro" id="IPR011687">
    <property type="entry name" value="Nop53/GLTSCR2"/>
</dbReference>
<dbReference type="Proteomes" id="UP000825935">
    <property type="component" value="Chromosome 7"/>
</dbReference>
<name>A0A8T2UEH2_CERRI</name>
<evidence type="ECO:0000256" key="6">
    <source>
        <dbReference type="SAM" id="Coils"/>
    </source>
</evidence>
<keyword evidence="9" id="KW-1185">Reference proteome</keyword>
<feature type="compositionally biased region" description="Basic and acidic residues" evidence="7">
    <location>
        <begin position="396"/>
        <end position="414"/>
    </location>
</feature>
<keyword evidence="3 5" id="KW-0690">Ribosome biogenesis</keyword>
<evidence type="ECO:0000313" key="8">
    <source>
        <dbReference type="EMBL" id="KAH7433862.1"/>
    </source>
</evidence>
<organism evidence="8 9">
    <name type="scientific">Ceratopteris richardii</name>
    <name type="common">Triangle waterfern</name>
    <dbReference type="NCBI Taxonomy" id="49495"/>
    <lineage>
        <taxon>Eukaryota</taxon>
        <taxon>Viridiplantae</taxon>
        <taxon>Streptophyta</taxon>
        <taxon>Embryophyta</taxon>
        <taxon>Tracheophyta</taxon>
        <taxon>Polypodiopsida</taxon>
        <taxon>Polypodiidae</taxon>
        <taxon>Polypodiales</taxon>
        <taxon>Pteridineae</taxon>
        <taxon>Pteridaceae</taxon>
        <taxon>Parkerioideae</taxon>
        <taxon>Ceratopteris</taxon>
    </lineage>
</organism>
<dbReference type="OrthoDB" id="5072at2759"/>
<evidence type="ECO:0000256" key="7">
    <source>
        <dbReference type="SAM" id="MobiDB-lite"/>
    </source>
</evidence>
<dbReference type="GO" id="GO:0008097">
    <property type="term" value="F:5S rRNA binding"/>
    <property type="evidence" value="ECO:0007669"/>
    <property type="project" value="TreeGrafter"/>
</dbReference>
<dbReference type="GO" id="GO:0006364">
    <property type="term" value="P:rRNA processing"/>
    <property type="evidence" value="ECO:0007669"/>
    <property type="project" value="TreeGrafter"/>
</dbReference>
<comment type="function">
    <text evidence="5">May play a role in ribosome biogenesis.</text>
</comment>
<dbReference type="OMA" id="TEKWTHK"/>
<comment type="caution">
    <text evidence="8">The sequence shown here is derived from an EMBL/GenBank/DDBJ whole genome shotgun (WGS) entry which is preliminary data.</text>
</comment>
<dbReference type="EMBL" id="CM035412">
    <property type="protein sequence ID" value="KAH7433862.1"/>
    <property type="molecule type" value="Genomic_DNA"/>
</dbReference>
<dbReference type="Pfam" id="PF07767">
    <property type="entry name" value="Nop53"/>
    <property type="match status" value="1"/>
</dbReference>
<evidence type="ECO:0000256" key="3">
    <source>
        <dbReference type="ARBA" id="ARBA00022517"/>
    </source>
</evidence>
<comment type="similarity">
    <text evidence="1 5">Belongs to the NOP53 family.</text>
</comment>
<dbReference type="GO" id="GO:0005730">
    <property type="term" value="C:nucleolus"/>
    <property type="evidence" value="ECO:0007669"/>
    <property type="project" value="UniProtKB-SubCell"/>
</dbReference>
<evidence type="ECO:0000256" key="4">
    <source>
        <dbReference type="ARBA" id="ARBA00023242"/>
    </source>
</evidence>
<evidence type="ECO:0000256" key="1">
    <source>
        <dbReference type="ARBA" id="ARBA00008838"/>
    </source>
</evidence>
<dbReference type="AlphaFoldDB" id="A0A8T2UEH2"/>
<gene>
    <name evidence="8" type="ORF">KP509_07G089700</name>
</gene>
<comment type="subcellular location">
    <subcellularLocation>
        <location evidence="5">Nucleus</location>
        <location evidence="5">Nucleolus</location>
    </subcellularLocation>
    <subcellularLocation>
        <location evidence="5">Nucleus</location>
        <location evidence="5">Nucleoplasm</location>
    </subcellularLocation>
</comment>
<keyword evidence="4 5" id="KW-0539">Nucleus</keyword>
<reference evidence="8" key="1">
    <citation type="submission" date="2021-08" db="EMBL/GenBank/DDBJ databases">
        <title>WGS assembly of Ceratopteris richardii.</title>
        <authorList>
            <person name="Marchant D.B."/>
            <person name="Chen G."/>
            <person name="Jenkins J."/>
            <person name="Shu S."/>
            <person name="Leebens-Mack J."/>
            <person name="Grimwood J."/>
            <person name="Schmutz J."/>
            <person name="Soltis P."/>
            <person name="Soltis D."/>
            <person name="Chen Z.-H."/>
        </authorList>
    </citation>
    <scope>NUCLEOTIDE SEQUENCE</scope>
    <source>
        <strain evidence="8">Whitten #5841</strain>
        <tissue evidence="8">Leaf</tissue>
    </source>
</reference>
<accession>A0A8T2UEH2</accession>
<feature type="coiled-coil region" evidence="6">
    <location>
        <begin position="268"/>
        <end position="329"/>
    </location>
</feature>
<dbReference type="GO" id="GO:0000027">
    <property type="term" value="P:ribosomal large subunit assembly"/>
    <property type="evidence" value="ECO:0007669"/>
    <property type="project" value="UniProtKB-UniRule"/>
</dbReference>
<protein>
    <recommendedName>
        <fullName evidence="2 5">Ribosome biogenesis protein NOP53</fullName>
    </recommendedName>
</protein>
<proteinExistence type="inferred from homology"/>
<evidence type="ECO:0000256" key="2">
    <source>
        <dbReference type="ARBA" id="ARBA00018339"/>
    </source>
</evidence>
<dbReference type="PIRSF" id="PIRSF017302">
    <property type="entry name" value="Gltscr2"/>
    <property type="match status" value="1"/>
</dbReference>
<evidence type="ECO:0000256" key="5">
    <source>
        <dbReference type="PIRNR" id="PIRNR017302"/>
    </source>
</evidence>
<dbReference type="PANTHER" id="PTHR14211">
    <property type="entry name" value="GLIOMA SUPPRESSOR CANDIDATE REGION GENE 2"/>
    <property type="match status" value="1"/>
</dbReference>
<dbReference type="GO" id="GO:0005654">
    <property type="term" value="C:nucleoplasm"/>
    <property type="evidence" value="ECO:0007669"/>
    <property type="project" value="UniProtKB-SubCell"/>
</dbReference>
<keyword evidence="6" id="KW-0175">Coiled coil</keyword>
<sequence length="420" mass="47962">MHGTFSIQLANAANNPHRDQSFSIVMGKGKKKTSRKGTKAWRKNISNKELDYYIEKVAREERSGGPLDSVPDEDLFFVDKSSDVSLIKKTARCRGKVLKSDAILERQSLVPPLISTKTKSKRGKTPKTKVLAYVGEKVKQGNAQETFDIWADDVHHESDGSKKKLNMKKVRSTECPAAAVEVDIAGCSFNPSFEEHQEALGLAVAQEMQKVYKQQLEPPPIPVMVPGVPVEEEDAFFLDVDDGAEVPGFGEEQDLETSRPVKIKKLTRADLNRKRRRKERMRADEEKVKRVKLNKDILRLPEIAEDLEKEQEEKDKERLRRMIGRKERESKGPPRLGKLRFQPAPLQVLLSDEVSGSLRKLKGCFNLVRDRYINLQRRGLIEPRQPTKKRARKKRIEYEQGSKGNLEREMHYARQEVNGA</sequence>
<dbReference type="PANTHER" id="PTHR14211:SF7">
    <property type="entry name" value="RIBOSOME BIOGENESIS PROTEIN NOP53"/>
    <property type="match status" value="1"/>
</dbReference>
<feature type="compositionally biased region" description="Basic residues" evidence="7">
    <location>
        <begin position="386"/>
        <end position="395"/>
    </location>
</feature>
<evidence type="ECO:0000313" key="9">
    <source>
        <dbReference type="Proteomes" id="UP000825935"/>
    </source>
</evidence>
<feature type="region of interest" description="Disordered" evidence="7">
    <location>
        <begin position="383"/>
        <end position="420"/>
    </location>
</feature>